<dbReference type="InterPro" id="IPR050266">
    <property type="entry name" value="AB_hydrolase_sf"/>
</dbReference>
<dbReference type="Pfam" id="PF08719">
    <property type="entry name" value="NADAR"/>
    <property type="match status" value="1"/>
</dbReference>
<dbReference type="Pfam" id="PF12697">
    <property type="entry name" value="Abhydrolase_6"/>
    <property type="match status" value="1"/>
</dbReference>
<gene>
    <name evidence="4" type="ORF">LTR69_004109</name>
</gene>
<organism evidence="4 5">
    <name type="scientific">Exophiala sideris</name>
    <dbReference type="NCBI Taxonomy" id="1016849"/>
    <lineage>
        <taxon>Eukaryota</taxon>
        <taxon>Fungi</taxon>
        <taxon>Dikarya</taxon>
        <taxon>Ascomycota</taxon>
        <taxon>Pezizomycotina</taxon>
        <taxon>Eurotiomycetes</taxon>
        <taxon>Chaetothyriomycetidae</taxon>
        <taxon>Chaetothyriales</taxon>
        <taxon>Herpotrichiellaceae</taxon>
        <taxon>Exophiala</taxon>
    </lineage>
</organism>
<dbReference type="InterPro" id="IPR012816">
    <property type="entry name" value="NADAR"/>
</dbReference>
<reference evidence="4 5" key="1">
    <citation type="submission" date="2023-08" db="EMBL/GenBank/DDBJ databases">
        <title>Black Yeasts Isolated from many extreme environments.</title>
        <authorList>
            <person name="Coleine C."/>
            <person name="Stajich J.E."/>
            <person name="Selbmann L."/>
        </authorList>
    </citation>
    <scope>NUCLEOTIDE SEQUENCE [LARGE SCALE GENOMIC DNA]</scope>
    <source>
        <strain evidence="4 5">CCFEE 6328</strain>
    </source>
</reference>
<dbReference type="CDD" id="cd15457">
    <property type="entry name" value="NADAR"/>
    <property type="match status" value="1"/>
</dbReference>
<dbReference type="SUPFAM" id="SSF143990">
    <property type="entry name" value="YbiA-like"/>
    <property type="match status" value="1"/>
</dbReference>
<keyword evidence="1" id="KW-0378">Hydrolase</keyword>
<proteinExistence type="predicted"/>
<dbReference type="Proteomes" id="UP001345691">
    <property type="component" value="Unassembled WGS sequence"/>
</dbReference>
<dbReference type="InterPro" id="IPR000073">
    <property type="entry name" value="AB_hydrolase_1"/>
</dbReference>
<comment type="caution">
    <text evidence="4">The sequence shown here is derived from an EMBL/GenBank/DDBJ whole genome shotgun (WGS) entry which is preliminary data.</text>
</comment>
<evidence type="ECO:0000313" key="5">
    <source>
        <dbReference type="Proteomes" id="UP001345691"/>
    </source>
</evidence>
<evidence type="ECO:0008006" key="6">
    <source>
        <dbReference type="Google" id="ProtNLM"/>
    </source>
</evidence>
<dbReference type="NCBIfam" id="TIGR02464">
    <property type="entry name" value="ribofla_fusion"/>
    <property type="match status" value="1"/>
</dbReference>
<feature type="domain" description="AB hydrolase-1" evidence="3">
    <location>
        <begin position="198"/>
        <end position="420"/>
    </location>
</feature>
<evidence type="ECO:0000313" key="4">
    <source>
        <dbReference type="EMBL" id="KAK5063403.1"/>
    </source>
</evidence>
<dbReference type="EMBL" id="JAVRRF010000007">
    <property type="protein sequence ID" value="KAK5063403.1"/>
    <property type="molecule type" value="Genomic_DNA"/>
</dbReference>
<dbReference type="Gene3D" id="1.10.357.40">
    <property type="entry name" value="YbiA-like"/>
    <property type="match status" value="1"/>
</dbReference>
<feature type="domain" description="NADAR" evidence="2">
    <location>
        <begin position="30"/>
        <end position="178"/>
    </location>
</feature>
<dbReference type="PRINTS" id="PR00111">
    <property type="entry name" value="ABHYDROLASE"/>
</dbReference>
<accession>A0ABR0JFA3</accession>
<dbReference type="PANTHER" id="PTHR43798">
    <property type="entry name" value="MONOACYLGLYCEROL LIPASE"/>
    <property type="match status" value="1"/>
</dbReference>
<evidence type="ECO:0000259" key="3">
    <source>
        <dbReference type="Pfam" id="PF12697"/>
    </source>
</evidence>
<dbReference type="PANTHER" id="PTHR43798:SF31">
    <property type="entry name" value="AB HYDROLASE SUPERFAMILY PROTEIN YCLE"/>
    <property type="match status" value="1"/>
</dbReference>
<keyword evidence="5" id="KW-1185">Reference proteome</keyword>
<evidence type="ECO:0000259" key="2">
    <source>
        <dbReference type="Pfam" id="PF08719"/>
    </source>
</evidence>
<sequence length="442" mass="48863">MSSSSKAPPYGPAVHYTSKHLFFYGYELQLPEARLQNWYPASFTDPKIPGVRFQTGEHYIMYRKAIIMDDISTAEKILNAATPKEAGKLGREVKNYDGDKWKAGVDEVAETCNYLKCTQVEECRQALLDSGDRILAEASPVDRNWGIGFRGDEAEGKEDEWGRNILGKALMKVRDRLRKEDRNGVRLYYEVHGAGPPLLLTHGYSSTSEMWAEQVEPLSQKFKLIIWDMRGHGRSDYRPEQSEYSEPNTVADMAALLDEVCGPRSTAIVGGLSLGGYMSLAFYRLHPSRVSTLLIIDTGPGFKKDAAREQWNKTAFATGERFDREGLAVLQSMSAERATVSHRDAKGLALAARGMLAQRDNRVIESLSSVKVPALVVVGGDDTPFLAASEYMAKKIPGAKKVVIPNAGHAVNIDQPQLFLNAVMEFLANVQQGGLGQQKASL</sequence>
<dbReference type="SUPFAM" id="SSF53474">
    <property type="entry name" value="alpha/beta-Hydrolases"/>
    <property type="match status" value="1"/>
</dbReference>
<protein>
    <recommendedName>
        <fullName evidence="6">AB hydrolase-1 domain-containing protein</fullName>
    </recommendedName>
</protein>
<dbReference type="InterPro" id="IPR037238">
    <property type="entry name" value="YbiA-like_sf"/>
</dbReference>
<name>A0ABR0JFA3_9EURO</name>
<dbReference type="InterPro" id="IPR029058">
    <property type="entry name" value="AB_hydrolase_fold"/>
</dbReference>
<dbReference type="Gene3D" id="3.40.50.1820">
    <property type="entry name" value="alpha/beta hydrolase"/>
    <property type="match status" value="1"/>
</dbReference>
<evidence type="ECO:0000256" key="1">
    <source>
        <dbReference type="ARBA" id="ARBA00022801"/>
    </source>
</evidence>